<proteinExistence type="predicted"/>
<name>A0ABX1KAJ5_9MICO</name>
<dbReference type="Pfam" id="PF18855">
    <property type="entry name" value="baeRF_family11"/>
    <property type="match status" value="1"/>
</dbReference>
<dbReference type="Proteomes" id="UP001429745">
    <property type="component" value="Unassembled WGS sequence"/>
</dbReference>
<reference evidence="1 2" key="1">
    <citation type="submission" date="2020-04" db="EMBL/GenBank/DDBJ databases">
        <title>CFH 90308 Microbacterium sp.</title>
        <authorList>
            <person name="Nie G."/>
            <person name="Ming H."/>
            <person name="Xia T."/>
        </authorList>
    </citation>
    <scope>NUCLEOTIDE SEQUENCE [LARGE SCALE GENOMIC DNA]</scope>
    <source>
        <strain evidence="1 2">CFH 90308</strain>
    </source>
</reference>
<keyword evidence="2" id="KW-1185">Reference proteome</keyword>
<gene>
    <name evidence="1" type="ORF">HF576_01065</name>
</gene>
<dbReference type="InterPro" id="IPR041638">
    <property type="entry name" value="BaeRF_family11"/>
</dbReference>
<dbReference type="EMBL" id="JABACI010000001">
    <property type="protein sequence ID" value="NLP82431.1"/>
    <property type="molecule type" value="Genomic_DNA"/>
</dbReference>
<evidence type="ECO:0000313" key="1">
    <source>
        <dbReference type="EMBL" id="NLP82431.1"/>
    </source>
</evidence>
<dbReference type="RefSeq" id="WP_168910941.1">
    <property type="nucleotide sequence ID" value="NZ_JABACI010000001.1"/>
</dbReference>
<comment type="caution">
    <text evidence="1">The sequence shown here is derived from an EMBL/GenBank/DDBJ whole genome shotgun (WGS) entry which is preliminary data.</text>
</comment>
<protein>
    <submittedName>
        <fullName evidence="1">Uncharacterized protein</fullName>
    </submittedName>
</protein>
<organism evidence="1 2">
    <name type="scientific">Microbacterium salsuginis</name>
    <dbReference type="NCBI Taxonomy" id="2722803"/>
    <lineage>
        <taxon>Bacteria</taxon>
        <taxon>Bacillati</taxon>
        <taxon>Actinomycetota</taxon>
        <taxon>Actinomycetes</taxon>
        <taxon>Micrococcales</taxon>
        <taxon>Microbacteriaceae</taxon>
        <taxon>Microbacterium</taxon>
    </lineage>
</organism>
<evidence type="ECO:0000313" key="2">
    <source>
        <dbReference type="Proteomes" id="UP001429745"/>
    </source>
</evidence>
<sequence length="377" mass="41227">MLPADIPDDAHLIELIDHRDIPSVTIALGSSPLPQDHERVRIALRDAIDEAERRLERQDLPHGAGRAVIDALGSLLTDDEFWSRQSRSIVAFASPGRLEAFRLPHHLRDVITVGDRFDVAPLLRATTYPERAFVLQLAEGLVRLTEIGPDHGPVEHPLDLPDDHELMLVHAVNDGQLDRRRAQGANGDRVEQERYCRVVNDEVVRIAPDHVPLVLSASAALEPAYRAVNTHAALQPEGITAHPESLDDAEIDRLAREMLDGLRAAETAEWKERFGTLRSQGLATSSLSEVAAASAQAAIDELRFDLDADDTGTVDEFGQVRRADADSGDAADAPRLVDEIVSRVLHSGGRVRAVRNRDLVDGSPVAATLRIPVASPR</sequence>
<accession>A0ABX1KAJ5</accession>